<keyword evidence="2" id="KW-0677">Repeat</keyword>
<feature type="domain" description="CHORD" evidence="8">
    <location>
        <begin position="5"/>
        <end position="67"/>
    </location>
</feature>
<dbReference type="PROSITE" id="PS51401">
    <property type="entry name" value="CHORD"/>
    <property type="match status" value="2"/>
</dbReference>
<proteinExistence type="predicted"/>
<evidence type="ECO:0000259" key="7">
    <source>
        <dbReference type="PROSITE" id="PS51203"/>
    </source>
</evidence>
<sequence>MSVLCYNRSCGNFCLNKNGCDAWCKYREKRFAVLSTLFLLQGWSCCKRRTTDFSDFLSIKGCSRGPHNSEKPAEAVQPEVKTSGKKKEIGEELKPRGDPYIIQAPKPQEQVHRPRSANLELKKCKWFLKTKLSFFFCTEEEGEEVKIGTSCKNGGCSKVCCRFFCQAESKVIFMCHMKYWSCCRRKTSDFNNFLSQQGCTTGSHLWKKNNQAMKVMPCRFDWHQTSSQVIISIYAKNSLPELSYVEANSTTVNIRVVFEGDKEFEKKIILWGVSDHLVKNSAVNLMASKMEVSLKKAEPITWARLDLPSLPQNQEQEDTKHT</sequence>
<dbReference type="GO" id="GO:0046872">
    <property type="term" value="F:metal ion binding"/>
    <property type="evidence" value="ECO:0007669"/>
    <property type="project" value="UniProtKB-KW"/>
</dbReference>
<dbReference type="Gene3D" id="2.60.40.790">
    <property type="match status" value="1"/>
</dbReference>
<dbReference type="SUPFAM" id="SSF49764">
    <property type="entry name" value="HSP20-like chaperones"/>
    <property type="match status" value="1"/>
</dbReference>
<keyword evidence="10" id="KW-1185">Reference proteome</keyword>
<dbReference type="PROSITE" id="PS51203">
    <property type="entry name" value="CS"/>
    <property type="match status" value="1"/>
</dbReference>
<dbReference type="Gene3D" id="4.10.1130.20">
    <property type="match status" value="2"/>
</dbReference>
<evidence type="ECO:0000313" key="9">
    <source>
        <dbReference type="Ensembl" id="ENSOABP00000034136.1"/>
    </source>
</evidence>
<evidence type="ECO:0000256" key="4">
    <source>
        <dbReference type="ARBA" id="ARBA00034547"/>
    </source>
</evidence>
<reference evidence="9" key="1">
    <citation type="submission" date="2025-08" db="UniProtKB">
        <authorList>
            <consortium name="Ensembl"/>
        </authorList>
    </citation>
    <scope>IDENTIFICATION</scope>
</reference>
<evidence type="ECO:0000256" key="2">
    <source>
        <dbReference type="ARBA" id="ARBA00022737"/>
    </source>
</evidence>
<dbReference type="Pfam" id="PF04968">
    <property type="entry name" value="CHORD"/>
    <property type="match status" value="2"/>
</dbReference>
<name>A0A668U706_OREAU</name>
<feature type="region of interest" description="Disordered" evidence="6">
    <location>
        <begin position="65"/>
        <end position="89"/>
    </location>
</feature>
<evidence type="ECO:0000256" key="3">
    <source>
        <dbReference type="ARBA" id="ARBA00022833"/>
    </source>
</evidence>
<dbReference type="Ensembl" id="ENSOABT00000035085.2">
    <property type="protein sequence ID" value="ENSOABP00000034136.1"/>
    <property type="gene ID" value="ENSOABG00000015703.2"/>
</dbReference>
<dbReference type="Proteomes" id="UP000472276">
    <property type="component" value="Unassembled WGS sequence"/>
</dbReference>
<dbReference type="InterPro" id="IPR007052">
    <property type="entry name" value="CS_dom"/>
</dbReference>
<feature type="domain" description="CS" evidence="7">
    <location>
        <begin position="215"/>
        <end position="306"/>
    </location>
</feature>
<organism evidence="9 10">
    <name type="scientific">Oreochromis aureus</name>
    <name type="common">Israeli tilapia</name>
    <name type="synonym">Chromis aureus</name>
    <dbReference type="NCBI Taxonomy" id="47969"/>
    <lineage>
        <taxon>Eukaryota</taxon>
        <taxon>Metazoa</taxon>
        <taxon>Chordata</taxon>
        <taxon>Craniata</taxon>
        <taxon>Vertebrata</taxon>
        <taxon>Euteleostomi</taxon>
        <taxon>Actinopterygii</taxon>
        <taxon>Neopterygii</taxon>
        <taxon>Teleostei</taxon>
        <taxon>Neoteleostei</taxon>
        <taxon>Acanthomorphata</taxon>
        <taxon>Ovalentaria</taxon>
        <taxon>Cichlomorphae</taxon>
        <taxon>Cichliformes</taxon>
        <taxon>Cichlidae</taxon>
        <taxon>African cichlids</taxon>
        <taxon>Pseudocrenilabrinae</taxon>
        <taxon>Oreochromini</taxon>
        <taxon>Oreochromis</taxon>
    </lineage>
</organism>
<dbReference type="CDD" id="cd06488">
    <property type="entry name" value="p23_melusin_like"/>
    <property type="match status" value="1"/>
</dbReference>
<accession>A0A668U706</accession>
<dbReference type="PANTHER" id="PTHR46983">
    <property type="entry name" value="CYSTEINE AND HISTIDINE-RICH DOMAIN-CONTAINING PROTEIN 1"/>
    <property type="match status" value="1"/>
</dbReference>
<evidence type="ECO:0000259" key="8">
    <source>
        <dbReference type="PROSITE" id="PS51401"/>
    </source>
</evidence>
<dbReference type="InterPro" id="IPR007051">
    <property type="entry name" value="CHORD_dom"/>
</dbReference>
<evidence type="ECO:0000256" key="6">
    <source>
        <dbReference type="SAM" id="MobiDB-lite"/>
    </source>
</evidence>
<evidence type="ECO:0000313" key="10">
    <source>
        <dbReference type="Proteomes" id="UP000472276"/>
    </source>
</evidence>
<keyword evidence="3" id="KW-0862">Zinc</keyword>
<gene>
    <name evidence="9" type="primary">chordc1a</name>
</gene>
<evidence type="ECO:0000256" key="1">
    <source>
        <dbReference type="ARBA" id="ARBA00022723"/>
    </source>
</evidence>
<dbReference type="InterPro" id="IPR039790">
    <property type="entry name" value="CHRD1"/>
</dbReference>
<dbReference type="InterPro" id="IPR008978">
    <property type="entry name" value="HSP20-like_chaperone"/>
</dbReference>
<evidence type="ECO:0000256" key="5">
    <source>
        <dbReference type="ARBA" id="ARBA00034558"/>
    </source>
</evidence>
<dbReference type="PANTHER" id="PTHR46983:SF4">
    <property type="entry name" value="CYSTEINE AND HISTIDINE-RICH DOMAIN-CONTAINING PROTEIN 1"/>
    <property type="match status" value="1"/>
</dbReference>
<keyword evidence="1" id="KW-0479">Metal-binding</keyword>
<protein>
    <recommendedName>
        <fullName evidence="4">Cysteine and histidine-rich domain-containing protein 1</fullName>
    </recommendedName>
    <alternativeName>
        <fullName evidence="5">CHORD domain-containing protein 1</fullName>
    </alternativeName>
</protein>
<dbReference type="AlphaFoldDB" id="A0A668U706"/>
<dbReference type="Pfam" id="PF04969">
    <property type="entry name" value="CS"/>
    <property type="match status" value="1"/>
</dbReference>
<feature type="domain" description="CHORD" evidence="8">
    <location>
        <begin position="151"/>
        <end position="204"/>
    </location>
</feature>
<reference evidence="9" key="2">
    <citation type="submission" date="2025-09" db="UniProtKB">
        <authorList>
            <consortium name="Ensembl"/>
        </authorList>
    </citation>
    <scope>IDENTIFICATION</scope>
</reference>